<keyword evidence="2" id="KW-1185">Reference proteome</keyword>
<dbReference type="PANTHER" id="PTHR40628:SF1">
    <property type="entry name" value="CHROMO DOMAIN-CONTAINING PROTEIN"/>
    <property type="match status" value="1"/>
</dbReference>
<name>A0AA39YPY3_9PEZI</name>
<protein>
    <submittedName>
        <fullName evidence="1">Uncharacterized protein</fullName>
    </submittedName>
</protein>
<comment type="caution">
    <text evidence="1">The sequence shown here is derived from an EMBL/GenBank/DDBJ whole genome shotgun (WGS) entry which is preliminary data.</text>
</comment>
<dbReference type="EMBL" id="JAULSV010000001">
    <property type="protein sequence ID" value="KAK0655095.1"/>
    <property type="molecule type" value="Genomic_DNA"/>
</dbReference>
<organism evidence="1 2">
    <name type="scientific">Cercophora newfieldiana</name>
    <dbReference type="NCBI Taxonomy" id="92897"/>
    <lineage>
        <taxon>Eukaryota</taxon>
        <taxon>Fungi</taxon>
        <taxon>Dikarya</taxon>
        <taxon>Ascomycota</taxon>
        <taxon>Pezizomycotina</taxon>
        <taxon>Sordariomycetes</taxon>
        <taxon>Sordariomycetidae</taxon>
        <taxon>Sordariales</taxon>
        <taxon>Lasiosphaeriaceae</taxon>
        <taxon>Cercophora</taxon>
    </lineage>
</organism>
<dbReference type="PANTHER" id="PTHR40628">
    <property type="entry name" value="CHROMO DOMAIN-CONTAINING PROTEIN"/>
    <property type="match status" value="1"/>
</dbReference>
<accession>A0AA39YPY3</accession>
<gene>
    <name evidence="1" type="ORF">B0T16DRAFT_450835</name>
</gene>
<proteinExistence type="predicted"/>
<evidence type="ECO:0000313" key="1">
    <source>
        <dbReference type="EMBL" id="KAK0655095.1"/>
    </source>
</evidence>
<sequence>MSTPMDIISPEGEGRGDRCSDWIISSTSNWHIATDTSWFTTFCKFGDDLKTFVYDYNFGRHECLGCGSIDLDTDRTGLYVNPRPFEPVPKKLHLIHALYVPTAVCNVLSQQKFEDEGVLSMGYPLLESKITKTVIKHDKSGSEIGYFVNRTPPGFDFLKLAGSPWGVEANFDQRRTPPLITYYWPFSETGKFTGILKKAIPESAASLVLGERSSN</sequence>
<dbReference type="AlphaFoldDB" id="A0AA39YPY3"/>
<evidence type="ECO:0000313" key="2">
    <source>
        <dbReference type="Proteomes" id="UP001174936"/>
    </source>
</evidence>
<dbReference type="Proteomes" id="UP001174936">
    <property type="component" value="Unassembled WGS sequence"/>
</dbReference>
<reference evidence="1" key="1">
    <citation type="submission" date="2023-06" db="EMBL/GenBank/DDBJ databases">
        <title>Genome-scale phylogeny and comparative genomics of the fungal order Sordariales.</title>
        <authorList>
            <consortium name="Lawrence Berkeley National Laboratory"/>
            <person name="Hensen N."/>
            <person name="Bonometti L."/>
            <person name="Westerberg I."/>
            <person name="Brannstrom I.O."/>
            <person name="Guillou S."/>
            <person name="Cros-Aarteil S."/>
            <person name="Calhoun S."/>
            <person name="Haridas S."/>
            <person name="Kuo A."/>
            <person name="Mondo S."/>
            <person name="Pangilinan J."/>
            <person name="Riley R."/>
            <person name="Labutti K."/>
            <person name="Andreopoulos B."/>
            <person name="Lipzen A."/>
            <person name="Chen C."/>
            <person name="Yanf M."/>
            <person name="Daum C."/>
            <person name="Ng V."/>
            <person name="Clum A."/>
            <person name="Steindorff A."/>
            <person name="Ohm R."/>
            <person name="Martin F."/>
            <person name="Silar P."/>
            <person name="Natvig D."/>
            <person name="Lalanne C."/>
            <person name="Gautier V."/>
            <person name="Ament-Velasquez S.L."/>
            <person name="Kruys A."/>
            <person name="Hutchinson M.I."/>
            <person name="Powell A.J."/>
            <person name="Barry K."/>
            <person name="Miller A.N."/>
            <person name="Grigoriev I.V."/>
            <person name="Debuchy R."/>
            <person name="Gladieux P."/>
            <person name="Thoren M.H."/>
            <person name="Johannesson H."/>
        </authorList>
    </citation>
    <scope>NUCLEOTIDE SEQUENCE</scope>
    <source>
        <strain evidence="1">SMH2532-1</strain>
    </source>
</reference>